<dbReference type="GO" id="GO:0010143">
    <property type="term" value="P:cutin biosynthetic process"/>
    <property type="evidence" value="ECO:0007669"/>
    <property type="project" value="TreeGrafter"/>
</dbReference>
<dbReference type="Pfam" id="PF01553">
    <property type="entry name" value="Acyltransferase"/>
    <property type="match status" value="1"/>
</dbReference>
<evidence type="ECO:0000256" key="3">
    <source>
        <dbReference type="ARBA" id="ARBA00022679"/>
    </source>
</evidence>
<evidence type="ECO:0000256" key="5">
    <source>
        <dbReference type="ARBA" id="ARBA00022989"/>
    </source>
</evidence>
<accession>A0A7J7D0W3</accession>
<dbReference type="GO" id="GO:0090447">
    <property type="term" value="F:glycerol-3-phosphate 2-O-acyltransferase activity"/>
    <property type="evidence" value="ECO:0007669"/>
    <property type="project" value="TreeGrafter"/>
</dbReference>
<sequence length="524" mass="58986">MPRKAIFNTRAPLIMLKILCTKICNQLYLPKKPNNNYTQNLLPFPSNLKESSTTPNQTLVFGLERVLLKSCSIFPYFMLVAFEAGGPLRALVLLLLYPFVCLAGEELGLKIMVFVCFVGIKADSFRAGRAVLPKFFLENVGKQGFDMVMKWERKVGLTNMPRVMVEGFLREYLGIEDVLGRELKLCCGFFVGLMEEKREQFGMEKMDPHHVIGLIGSNTKSFGHELTSLCKAIYLVSEAEKRTWEVLPREKYPKPLIFHDGRLAFMPTPLASLALFMWIPFGSFLFIIRSIVGILLPYKLSIPILSFTGMQGILLNPKSSFNFSTTPSQKPSKPKGRLYVCNHRTLLDPLFVSAALMKPLTAVTYSLSKVVESFSPIKTIRLTRNRDTDSKKMKELLSQGDLVVCPEGTTCREPYLLRFSPLFAELSDEIVPIALDFQVSMLYGTTAGGLKCLDPVLLLMNPTTICCVKVLDELPRQFKVGKSKFEVANHVQSQISKALDFECTSFTRKDKYMLLAGNEGIVKL</sequence>
<gene>
    <name evidence="10" type="ORF">HS088_TW11G00036</name>
</gene>
<dbReference type="PANTHER" id="PTHR15486">
    <property type="entry name" value="ANCIENT UBIQUITOUS PROTEIN"/>
    <property type="match status" value="1"/>
</dbReference>
<dbReference type="GO" id="GO:0016791">
    <property type="term" value="F:phosphatase activity"/>
    <property type="evidence" value="ECO:0007669"/>
    <property type="project" value="TreeGrafter"/>
</dbReference>
<comment type="caution">
    <text evidence="10">The sequence shown here is derived from an EMBL/GenBank/DDBJ whole genome shotgun (WGS) entry which is preliminary data.</text>
</comment>
<feature type="domain" description="Phospholipid/glycerol acyltransferase" evidence="9">
    <location>
        <begin position="337"/>
        <end position="438"/>
    </location>
</feature>
<organism evidence="10 11">
    <name type="scientific">Tripterygium wilfordii</name>
    <name type="common">Thunder God vine</name>
    <dbReference type="NCBI Taxonomy" id="458696"/>
    <lineage>
        <taxon>Eukaryota</taxon>
        <taxon>Viridiplantae</taxon>
        <taxon>Streptophyta</taxon>
        <taxon>Embryophyta</taxon>
        <taxon>Tracheophyta</taxon>
        <taxon>Spermatophyta</taxon>
        <taxon>Magnoliopsida</taxon>
        <taxon>eudicotyledons</taxon>
        <taxon>Gunneridae</taxon>
        <taxon>Pentapetalae</taxon>
        <taxon>rosids</taxon>
        <taxon>fabids</taxon>
        <taxon>Celastrales</taxon>
        <taxon>Celastraceae</taxon>
        <taxon>Tripterygium</taxon>
    </lineage>
</organism>
<keyword evidence="11" id="KW-1185">Reference proteome</keyword>
<dbReference type="InterPro" id="IPR056462">
    <property type="entry name" value="HAD_RAM2/GPAT1-8"/>
</dbReference>
<evidence type="ECO:0000256" key="8">
    <source>
        <dbReference type="SAM" id="Phobius"/>
    </source>
</evidence>
<evidence type="ECO:0000313" key="10">
    <source>
        <dbReference type="EMBL" id="KAF5739974.1"/>
    </source>
</evidence>
<keyword evidence="6 8" id="KW-0472">Membrane</keyword>
<dbReference type="AlphaFoldDB" id="A0A7J7D0W3"/>
<dbReference type="PANTHER" id="PTHR15486:SF62">
    <property type="entry name" value="GLYCEROL-3-PHOSPHATE ACYLTRANSFERASE 2-RELATED"/>
    <property type="match status" value="1"/>
</dbReference>
<keyword evidence="7 10" id="KW-0012">Acyltransferase</keyword>
<name>A0A7J7D0W3_TRIWF</name>
<evidence type="ECO:0000313" key="11">
    <source>
        <dbReference type="Proteomes" id="UP000593562"/>
    </source>
</evidence>
<dbReference type="Pfam" id="PF23270">
    <property type="entry name" value="HAD_RAM2_N"/>
    <property type="match status" value="1"/>
</dbReference>
<dbReference type="SUPFAM" id="SSF69593">
    <property type="entry name" value="Glycerol-3-phosphate (1)-acyltransferase"/>
    <property type="match status" value="1"/>
</dbReference>
<evidence type="ECO:0000259" key="9">
    <source>
        <dbReference type="SMART" id="SM00563"/>
    </source>
</evidence>
<keyword evidence="5 8" id="KW-1133">Transmembrane helix</keyword>
<proteinExistence type="inferred from homology"/>
<comment type="subcellular location">
    <subcellularLocation>
        <location evidence="1">Membrane</location>
        <topology evidence="1">Multi-pass membrane protein</topology>
    </subcellularLocation>
</comment>
<feature type="transmembrane region" description="Helical" evidence="8">
    <location>
        <begin position="270"/>
        <end position="296"/>
    </location>
</feature>
<evidence type="ECO:0000256" key="4">
    <source>
        <dbReference type="ARBA" id="ARBA00022692"/>
    </source>
</evidence>
<keyword evidence="4 8" id="KW-0812">Transmembrane</keyword>
<dbReference type="GO" id="GO:0016020">
    <property type="term" value="C:membrane"/>
    <property type="evidence" value="ECO:0007669"/>
    <property type="project" value="UniProtKB-SubCell"/>
</dbReference>
<protein>
    <submittedName>
        <fullName evidence="10">Glycerol-3-phosphate acyltransferase 3</fullName>
    </submittedName>
</protein>
<dbReference type="OrthoDB" id="1854593at2759"/>
<dbReference type="CDD" id="cd06551">
    <property type="entry name" value="LPLAT"/>
    <property type="match status" value="1"/>
</dbReference>
<reference evidence="10 11" key="1">
    <citation type="journal article" date="2020" name="Nat. Commun.">
        <title>Genome of Tripterygium wilfordii and identification of cytochrome P450 involved in triptolide biosynthesis.</title>
        <authorList>
            <person name="Tu L."/>
            <person name="Su P."/>
            <person name="Zhang Z."/>
            <person name="Gao L."/>
            <person name="Wang J."/>
            <person name="Hu T."/>
            <person name="Zhou J."/>
            <person name="Zhang Y."/>
            <person name="Zhao Y."/>
            <person name="Liu Y."/>
            <person name="Song Y."/>
            <person name="Tong Y."/>
            <person name="Lu Y."/>
            <person name="Yang J."/>
            <person name="Xu C."/>
            <person name="Jia M."/>
            <person name="Peters R.J."/>
            <person name="Huang L."/>
            <person name="Gao W."/>
        </authorList>
    </citation>
    <scope>NUCLEOTIDE SEQUENCE [LARGE SCALE GENOMIC DNA]</scope>
    <source>
        <strain evidence="11">cv. XIE 37</strain>
        <tissue evidence="10">Leaf</tissue>
    </source>
</reference>
<dbReference type="Proteomes" id="UP000593562">
    <property type="component" value="Unassembled WGS sequence"/>
</dbReference>
<evidence type="ECO:0000256" key="6">
    <source>
        <dbReference type="ARBA" id="ARBA00023136"/>
    </source>
</evidence>
<dbReference type="InterPro" id="IPR002123">
    <property type="entry name" value="Plipid/glycerol_acylTrfase"/>
</dbReference>
<dbReference type="InParanoid" id="A0A7J7D0W3"/>
<dbReference type="SMART" id="SM00563">
    <property type="entry name" value="PlsC"/>
    <property type="match status" value="1"/>
</dbReference>
<dbReference type="EMBL" id="JAAARO010000011">
    <property type="protein sequence ID" value="KAF5739974.1"/>
    <property type="molecule type" value="Genomic_DNA"/>
</dbReference>
<keyword evidence="3 10" id="KW-0808">Transferase</keyword>
<evidence type="ECO:0000256" key="1">
    <source>
        <dbReference type="ARBA" id="ARBA00004141"/>
    </source>
</evidence>
<evidence type="ECO:0000256" key="7">
    <source>
        <dbReference type="ARBA" id="ARBA00023315"/>
    </source>
</evidence>
<evidence type="ECO:0000256" key="2">
    <source>
        <dbReference type="ARBA" id="ARBA00007937"/>
    </source>
</evidence>
<comment type="similarity">
    <text evidence="2">Belongs to the GPAT/DAPAT family.</text>
</comment>